<reference evidence="1 2" key="1">
    <citation type="submission" date="2016-10" db="EMBL/GenBank/DDBJ databases">
        <authorList>
            <person name="de Groot N.N."/>
        </authorList>
    </citation>
    <scope>NUCLEOTIDE SEQUENCE [LARGE SCALE GENOMIC DNA]</scope>
    <source>
        <strain evidence="1 2">DSM 25186</strain>
    </source>
</reference>
<evidence type="ECO:0000313" key="2">
    <source>
        <dbReference type="Proteomes" id="UP000198510"/>
    </source>
</evidence>
<organism evidence="1 2">
    <name type="scientific">Catalinimonas alkaloidigena</name>
    <dbReference type="NCBI Taxonomy" id="1075417"/>
    <lineage>
        <taxon>Bacteria</taxon>
        <taxon>Pseudomonadati</taxon>
        <taxon>Bacteroidota</taxon>
        <taxon>Cytophagia</taxon>
        <taxon>Cytophagales</taxon>
        <taxon>Catalimonadaceae</taxon>
        <taxon>Catalinimonas</taxon>
    </lineage>
</organism>
<dbReference type="SUPFAM" id="SSF63829">
    <property type="entry name" value="Calcium-dependent phosphotriesterase"/>
    <property type="match status" value="1"/>
</dbReference>
<dbReference type="Proteomes" id="UP000198510">
    <property type="component" value="Unassembled WGS sequence"/>
</dbReference>
<evidence type="ECO:0008006" key="3">
    <source>
        <dbReference type="Google" id="ProtNLM"/>
    </source>
</evidence>
<dbReference type="AlphaFoldDB" id="A0A1G9LWM4"/>
<dbReference type="OrthoDB" id="1116010at2"/>
<dbReference type="Gene3D" id="2.120.10.30">
    <property type="entry name" value="TolB, C-terminal domain"/>
    <property type="match status" value="1"/>
</dbReference>
<sequence length="264" mass="30662">MKHAFWVSFLWTLVLAAQEPTLIGSAPVGKVQHASLDRNGNLYLTDAKGNVSQYDSTGHFVLGYSPQQIAVPTALEAWPTLRIFVFYRDFQEFVYLDRFLRDSPRYRFSPEAVGFAQAATPSSDNLLWVFDNQNFALLKYNPQTEKALFTTPLDLQLFGADYNITFMREYQNQLFVCDRQGGILVFDNLGNYKKKLPIKTAWVGFRNEELYYVDQQELVFYNLYTLRERRVALPLGMTPELTMAADQRLFLFSNQQVHIYRLLE</sequence>
<dbReference type="RefSeq" id="WP_089684568.1">
    <property type="nucleotide sequence ID" value="NZ_FNFO01000007.1"/>
</dbReference>
<name>A0A1G9LWM4_9BACT</name>
<proteinExistence type="predicted"/>
<accession>A0A1G9LWM4</accession>
<evidence type="ECO:0000313" key="1">
    <source>
        <dbReference type="EMBL" id="SDL66430.1"/>
    </source>
</evidence>
<protein>
    <recommendedName>
        <fullName evidence="3">NHL repeat-containing protein</fullName>
    </recommendedName>
</protein>
<gene>
    <name evidence="1" type="ORF">SAMN05421823_107193</name>
</gene>
<dbReference type="EMBL" id="FNFO01000007">
    <property type="protein sequence ID" value="SDL66430.1"/>
    <property type="molecule type" value="Genomic_DNA"/>
</dbReference>
<dbReference type="InterPro" id="IPR011042">
    <property type="entry name" value="6-blade_b-propeller_TolB-like"/>
</dbReference>
<dbReference type="STRING" id="1075417.SAMN05421823_107193"/>
<keyword evidence="2" id="KW-1185">Reference proteome</keyword>